<dbReference type="AlphaFoldDB" id="A0A4V6A6S9"/>
<dbReference type="Proteomes" id="UP000298663">
    <property type="component" value="Unassembled WGS sequence"/>
</dbReference>
<organism evidence="3 4">
    <name type="scientific">Steinernema carpocapsae</name>
    <name type="common">Entomopathogenic nematode</name>
    <dbReference type="NCBI Taxonomy" id="34508"/>
    <lineage>
        <taxon>Eukaryota</taxon>
        <taxon>Metazoa</taxon>
        <taxon>Ecdysozoa</taxon>
        <taxon>Nematoda</taxon>
        <taxon>Chromadorea</taxon>
        <taxon>Rhabditida</taxon>
        <taxon>Tylenchina</taxon>
        <taxon>Panagrolaimomorpha</taxon>
        <taxon>Strongyloidoidea</taxon>
        <taxon>Steinernematidae</taxon>
        <taxon>Steinernema</taxon>
    </lineage>
</organism>
<protein>
    <recommendedName>
        <fullName evidence="5">SXP/RAL-2 family protein Ani s 5-like cation-binding domain-containing protein</fullName>
    </recommendedName>
</protein>
<accession>A0A4V6A6S9</accession>
<feature type="chain" id="PRO_5020508436" description="SXP/RAL-2 family protein Ani s 5-like cation-binding domain-containing protein" evidence="2">
    <location>
        <begin position="19"/>
        <end position="344"/>
    </location>
</feature>
<evidence type="ECO:0008006" key="5">
    <source>
        <dbReference type="Google" id="ProtNLM"/>
    </source>
</evidence>
<reference evidence="3 4" key="1">
    <citation type="journal article" date="2015" name="Genome Biol.">
        <title>Comparative genomics of Steinernema reveals deeply conserved gene regulatory networks.</title>
        <authorList>
            <person name="Dillman A.R."/>
            <person name="Macchietto M."/>
            <person name="Porter C.F."/>
            <person name="Rogers A."/>
            <person name="Williams B."/>
            <person name="Antoshechkin I."/>
            <person name="Lee M.M."/>
            <person name="Goodwin Z."/>
            <person name="Lu X."/>
            <person name="Lewis E.E."/>
            <person name="Goodrich-Blair H."/>
            <person name="Stock S.P."/>
            <person name="Adams B.J."/>
            <person name="Sternberg P.W."/>
            <person name="Mortazavi A."/>
        </authorList>
    </citation>
    <scope>NUCLEOTIDE SEQUENCE [LARGE SCALE GENOMIC DNA]</scope>
    <source>
        <strain evidence="3 4">ALL</strain>
    </source>
</reference>
<evidence type="ECO:0000313" key="4">
    <source>
        <dbReference type="Proteomes" id="UP000298663"/>
    </source>
</evidence>
<evidence type="ECO:0000313" key="3">
    <source>
        <dbReference type="EMBL" id="TKR95435.1"/>
    </source>
</evidence>
<feature type="region of interest" description="Disordered" evidence="1">
    <location>
        <begin position="223"/>
        <end position="344"/>
    </location>
</feature>
<reference evidence="3 4" key="2">
    <citation type="journal article" date="2019" name="G3 (Bethesda)">
        <title>Hybrid Assembly of the Genome of the Entomopathogenic Nematode Steinernema carpocapsae Identifies the X-Chromosome.</title>
        <authorList>
            <person name="Serra L."/>
            <person name="Macchietto M."/>
            <person name="Macias-Munoz A."/>
            <person name="McGill C.J."/>
            <person name="Rodriguez I.M."/>
            <person name="Rodriguez B."/>
            <person name="Murad R."/>
            <person name="Mortazavi A."/>
        </authorList>
    </citation>
    <scope>NUCLEOTIDE SEQUENCE [LARGE SCALE GENOMIC DNA]</scope>
    <source>
        <strain evidence="3 4">ALL</strain>
    </source>
</reference>
<proteinExistence type="predicted"/>
<evidence type="ECO:0000256" key="1">
    <source>
        <dbReference type="SAM" id="MobiDB-lite"/>
    </source>
</evidence>
<dbReference type="EMBL" id="AZBU02000002">
    <property type="protein sequence ID" value="TKR95435.1"/>
    <property type="molecule type" value="Genomic_DNA"/>
</dbReference>
<keyword evidence="2" id="KW-0732">Signal</keyword>
<gene>
    <name evidence="3" type="ORF">L596_009605</name>
</gene>
<evidence type="ECO:0000256" key="2">
    <source>
        <dbReference type="SAM" id="SignalP"/>
    </source>
</evidence>
<feature type="compositionally biased region" description="Low complexity" evidence="1">
    <location>
        <begin position="223"/>
        <end position="335"/>
    </location>
</feature>
<name>A0A4V6A6S9_STECR</name>
<sequence length="344" mass="38392">MHLLPASLIGVFSLLASAQVPTINDYNNRENNWGYNGQNNGGNNENWNQGVNNYDLSQSSSVLVISGKFRQMYLYINANIVNPQMTRQQADQAALRFAQSQSPSNQQLLKNMHFQINGIADRLGGIYAEGRSVLSPEALQFYNELNRVNADQTLTLAVGDQRIQQIIGQYGPRVVNEVLRFDRQGLQIFTQRFNCPMIAGKPIFAQLLPQQCANMNGNWNNNGWGNGNNWNNNNNNNPWGNNGNNQFPNGNNGNWKNNNPWGGNNGNNQFPNVNGGNNNPWNNNNPWGNNNNNNNQFPNVNESNNNPWGNNGNQFPNVNGGNTNNQGNNPWGNRNSGNSGNFWN</sequence>
<keyword evidence="4" id="KW-1185">Reference proteome</keyword>
<feature type="signal peptide" evidence="2">
    <location>
        <begin position="1"/>
        <end position="18"/>
    </location>
</feature>
<comment type="caution">
    <text evidence="3">The sequence shown here is derived from an EMBL/GenBank/DDBJ whole genome shotgun (WGS) entry which is preliminary data.</text>
</comment>